<feature type="region of interest" description="Disordered" evidence="1">
    <location>
        <begin position="509"/>
        <end position="566"/>
    </location>
</feature>
<feature type="region of interest" description="Disordered" evidence="1">
    <location>
        <begin position="396"/>
        <end position="488"/>
    </location>
</feature>
<dbReference type="AlphaFoldDB" id="A0A6D2JUN9"/>
<protein>
    <recommendedName>
        <fullName evidence="6">DUF4283 domain-containing protein</fullName>
    </recommendedName>
</protein>
<evidence type="ECO:0000259" key="2">
    <source>
        <dbReference type="Pfam" id="PF14111"/>
    </source>
</evidence>
<feature type="compositionally biased region" description="Basic and acidic residues" evidence="1">
    <location>
        <begin position="216"/>
        <end position="240"/>
    </location>
</feature>
<gene>
    <name evidence="4" type="ORF">MERR_LOCUS27586</name>
</gene>
<keyword evidence="5" id="KW-1185">Reference proteome</keyword>
<reference evidence="4" key="1">
    <citation type="submission" date="2020-01" db="EMBL/GenBank/DDBJ databases">
        <authorList>
            <person name="Mishra B."/>
        </authorList>
    </citation>
    <scope>NUCLEOTIDE SEQUENCE [LARGE SCALE GENOMIC DNA]</scope>
</reference>
<dbReference type="EMBL" id="CACVBM020001228">
    <property type="protein sequence ID" value="CAA7040351.1"/>
    <property type="molecule type" value="Genomic_DNA"/>
</dbReference>
<feature type="compositionally biased region" description="Basic and acidic residues" evidence="1">
    <location>
        <begin position="514"/>
        <end position="530"/>
    </location>
</feature>
<feature type="region of interest" description="Disordered" evidence="1">
    <location>
        <begin position="1"/>
        <end position="21"/>
    </location>
</feature>
<feature type="region of interest" description="Disordered" evidence="1">
    <location>
        <begin position="175"/>
        <end position="338"/>
    </location>
</feature>
<feature type="domain" description="DUF4283" evidence="2">
    <location>
        <begin position="40"/>
        <end position="108"/>
    </location>
</feature>
<evidence type="ECO:0000259" key="3">
    <source>
        <dbReference type="Pfam" id="PF14392"/>
    </source>
</evidence>
<dbReference type="InterPro" id="IPR025836">
    <property type="entry name" value="Zn_knuckle_CX2CX4HX4C"/>
</dbReference>
<name>A0A6D2JUN9_9BRAS</name>
<sequence>MARRFTYSEKGKGIAEPEPTNPGVCIRAPRLDTSELVRKNALTLIGRLTNPREQRLRSMLPYFSNKWELRGLARGSELGNRCFQFRFDYEDDLKKVLDNRPYQYSRWMEIGELISFEITEEAAKIKVEIDGLKPLTKEATVDFEDGSEAQVTLDYHKLDKHCSHCFKLTHEVEQCPTAPRRHHPRNPERIPTNEQANHLKPPYFTTPNPRSPTLNRRREEDSNGEFTSRKLGREDIIPDHHARRGNRKSPPLSSARRPYPPPNSTRTREVARSYQSHSVRSPPFWQRNQTHYPRRQSPNQIWQEKSNQRGENSEDNFAAQPRHRTPISRNLDRNDFPITPVRNQTEEEILHDLQEVDVRYVNCGDPIESAARRQRVLESEVFGMREETAAYLYNAPSNQPHQSQNPSESPPTDPLQNLTSTRRQLESQEIPATLPEEPERELILGHQKKRRGRPPTKATTSKRNQQTSSAGPSKRKTKTQMKSPLLRISPFSRVIHNISTLQLQIQTQNQARGEVTDHPNQRQQRVEGRNGGEQSRLSEGLPPRARNVPVKLKDGADFHDPQNPLP</sequence>
<accession>A0A6D2JUN9</accession>
<feature type="domain" description="Zinc knuckle CX2CX4HX4C" evidence="3">
    <location>
        <begin position="130"/>
        <end position="176"/>
    </location>
</feature>
<comment type="caution">
    <text evidence="4">The sequence shown here is derived from an EMBL/GenBank/DDBJ whole genome shotgun (WGS) entry which is preliminary data.</text>
</comment>
<dbReference type="Pfam" id="PF14111">
    <property type="entry name" value="DUF4283"/>
    <property type="match status" value="1"/>
</dbReference>
<dbReference type="Proteomes" id="UP000467841">
    <property type="component" value="Unassembled WGS sequence"/>
</dbReference>
<evidence type="ECO:0000256" key="1">
    <source>
        <dbReference type="SAM" id="MobiDB-lite"/>
    </source>
</evidence>
<evidence type="ECO:0000313" key="5">
    <source>
        <dbReference type="Proteomes" id="UP000467841"/>
    </source>
</evidence>
<feature type="compositionally biased region" description="Basic and acidic residues" evidence="1">
    <location>
        <begin position="1"/>
        <end position="15"/>
    </location>
</feature>
<dbReference type="InterPro" id="IPR025558">
    <property type="entry name" value="DUF4283"/>
</dbReference>
<feature type="compositionally biased region" description="Polar residues" evidence="1">
    <location>
        <begin position="205"/>
        <end position="214"/>
    </location>
</feature>
<evidence type="ECO:0000313" key="4">
    <source>
        <dbReference type="EMBL" id="CAA7040351.1"/>
    </source>
</evidence>
<organism evidence="4 5">
    <name type="scientific">Microthlaspi erraticum</name>
    <dbReference type="NCBI Taxonomy" id="1685480"/>
    <lineage>
        <taxon>Eukaryota</taxon>
        <taxon>Viridiplantae</taxon>
        <taxon>Streptophyta</taxon>
        <taxon>Embryophyta</taxon>
        <taxon>Tracheophyta</taxon>
        <taxon>Spermatophyta</taxon>
        <taxon>Magnoliopsida</taxon>
        <taxon>eudicotyledons</taxon>
        <taxon>Gunneridae</taxon>
        <taxon>Pentapetalae</taxon>
        <taxon>rosids</taxon>
        <taxon>malvids</taxon>
        <taxon>Brassicales</taxon>
        <taxon>Brassicaceae</taxon>
        <taxon>Coluteocarpeae</taxon>
        <taxon>Microthlaspi</taxon>
    </lineage>
</organism>
<evidence type="ECO:0008006" key="6">
    <source>
        <dbReference type="Google" id="ProtNLM"/>
    </source>
</evidence>
<feature type="compositionally biased region" description="Basic and acidic residues" evidence="1">
    <location>
        <begin position="551"/>
        <end position="560"/>
    </location>
</feature>
<feature type="compositionally biased region" description="Polar residues" evidence="1">
    <location>
        <begin position="286"/>
        <end position="305"/>
    </location>
</feature>
<feature type="compositionally biased region" description="Polar residues" evidence="1">
    <location>
        <begin position="457"/>
        <end position="471"/>
    </location>
</feature>
<proteinExistence type="predicted"/>
<feature type="compositionally biased region" description="Polar residues" evidence="1">
    <location>
        <begin position="396"/>
        <end position="407"/>
    </location>
</feature>
<dbReference type="Pfam" id="PF14392">
    <property type="entry name" value="zf-CCHC_4"/>
    <property type="match status" value="1"/>
</dbReference>